<dbReference type="InterPro" id="IPR000531">
    <property type="entry name" value="Beta-barrel_TonB"/>
</dbReference>
<evidence type="ECO:0000313" key="14">
    <source>
        <dbReference type="EMBL" id="PHZ26230.1"/>
    </source>
</evidence>
<evidence type="ECO:0000256" key="4">
    <source>
        <dbReference type="ARBA" id="ARBA00022452"/>
    </source>
</evidence>
<keyword evidence="14" id="KW-0675">Receptor</keyword>
<evidence type="ECO:0000256" key="5">
    <source>
        <dbReference type="ARBA" id="ARBA00022692"/>
    </source>
</evidence>
<evidence type="ECO:0000256" key="2">
    <source>
        <dbReference type="ARBA" id="ARBA00009810"/>
    </source>
</evidence>
<dbReference type="InterPro" id="IPR011276">
    <property type="entry name" value="TonB_haem/Hb_rcpt"/>
</dbReference>
<dbReference type="SUPFAM" id="SSF56935">
    <property type="entry name" value="Porins"/>
    <property type="match status" value="1"/>
</dbReference>
<keyword evidence="3 10" id="KW-0813">Transport</keyword>
<feature type="domain" description="TonB-dependent receptor plug" evidence="13">
    <location>
        <begin position="80"/>
        <end position="187"/>
    </location>
</feature>
<dbReference type="PANTHER" id="PTHR30069">
    <property type="entry name" value="TONB-DEPENDENT OUTER MEMBRANE RECEPTOR"/>
    <property type="match status" value="1"/>
</dbReference>
<comment type="caution">
    <text evidence="14">The sequence shown here is derived from an EMBL/GenBank/DDBJ whole genome shotgun (WGS) entry which is preliminary data.</text>
</comment>
<accession>A0A2G4TZ06</accession>
<dbReference type="Proteomes" id="UP000229378">
    <property type="component" value="Unassembled WGS sequence"/>
</dbReference>
<dbReference type="NCBIfam" id="TIGR01786">
    <property type="entry name" value="TonB-hemlactrns"/>
    <property type="match status" value="1"/>
</dbReference>
<dbReference type="AlphaFoldDB" id="A0A2G4TZ06"/>
<dbReference type="NCBIfam" id="TIGR01785">
    <property type="entry name" value="TonB-hemin"/>
    <property type="match status" value="1"/>
</dbReference>
<dbReference type="EMBL" id="PEHN01000024">
    <property type="protein sequence ID" value="PHZ26230.1"/>
    <property type="molecule type" value="Genomic_DNA"/>
</dbReference>
<dbReference type="GO" id="GO:0044718">
    <property type="term" value="P:siderophore transmembrane transport"/>
    <property type="evidence" value="ECO:0007669"/>
    <property type="project" value="TreeGrafter"/>
</dbReference>
<keyword evidence="6" id="KW-0732">Signal</keyword>
<evidence type="ECO:0000256" key="8">
    <source>
        <dbReference type="ARBA" id="ARBA00023136"/>
    </source>
</evidence>
<dbReference type="Pfam" id="PF00593">
    <property type="entry name" value="TonB_dep_Rec_b-barrel"/>
    <property type="match status" value="1"/>
</dbReference>
<comment type="subcellular location">
    <subcellularLocation>
        <location evidence="1 10">Cell outer membrane</location>
        <topology evidence="1 10">Multi-pass membrane protein</topology>
    </subcellularLocation>
</comment>
<dbReference type="PANTHER" id="PTHR30069:SF41">
    <property type="entry name" value="HEME_HEMOPEXIN UTILIZATION PROTEIN C"/>
    <property type="match status" value="1"/>
</dbReference>
<evidence type="ECO:0000313" key="15">
    <source>
        <dbReference type="Proteomes" id="UP000229378"/>
    </source>
</evidence>
<dbReference type="CDD" id="cd01347">
    <property type="entry name" value="ligand_gated_channel"/>
    <property type="match status" value="1"/>
</dbReference>
<evidence type="ECO:0000259" key="13">
    <source>
        <dbReference type="Pfam" id="PF07715"/>
    </source>
</evidence>
<dbReference type="PROSITE" id="PS52016">
    <property type="entry name" value="TONB_DEPENDENT_REC_3"/>
    <property type="match status" value="1"/>
</dbReference>
<evidence type="ECO:0000256" key="6">
    <source>
        <dbReference type="ARBA" id="ARBA00022729"/>
    </source>
</evidence>
<dbReference type="InterPro" id="IPR012910">
    <property type="entry name" value="Plug_dom"/>
</dbReference>
<name>A0A2G4TZ06_YERBE</name>
<dbReference type="InterPro" id="IPR037066">
    <property type="entry name" value="Plug_dom_sf"/>
</dbReference>
<keyword evidence="9 10" id="KW-0998">Cell outer membrane</keyword>
<dbReference type="Gene3D" id="2.170.130.10">
    <property type="entry name" value="TonB-dependent receptor, plug domain"/>
    <property type="match status" value="1"/>
</dbReference>
<dbReference type="Gene3D" id="2.40.170.20">
    <property type="entry name" value="TonB-dependent receptor, beta-barrel domain"/>
    <property type="match status" value="1"/>
</dbReference>
<dbReference type="InterPro" id="IPR039426">
    <property type="entry name" value="TonB-dep_rcpt-like"/>
</dbReference>
<evidence type="ECO:0000256" key="9">
    <source>
        <dbReference type="ARBA" id="ARBA00023237"/>
    </source>
</evidence>
<evidence type="ECO:0000256" key="3">
    <source>
        <dbReference type="ARBA" id="ARBA00022448"/>
    </source>
</evidence>
<evidence type="ECO:0000256" key="11">
    <source>
        <dbReference type="RuleBase" id="RU003357"/>
    </source>
</evidence>
<keyword evidence="5 10" id="KW-0812">Transmembrane</keyword>
<dbReference type="InterPro" id="IPR010949">
    <property type="entry name" value="TonB_Hb/transfer/lactofer_rcpt"/>
</dbReference>
<evidence type="ECO:0000256" key="1">
    <source>
        <dbReference type="ARBA" id="ARBA00004571"/>
    </source>
</evidence>
<organism evidence="14 15">
    <name type="scientific">Yersinia bercovieri</name>
    <dbReference type="NCBI Taxonomy" id="634"/>
    <lineage>
        <taxon>Bacteria</taxon>
        <taxon>Pseudomonadati</taxon>
        <taxon>Pseudomonadota</taxon>
        <taxon>Gammaproteobacteria</taxon>
        <taxon>Enterobacterales</taxon>
        <taxon>Yersiniaceae</taxon>
        <taxon>Yersinia</taxon>
    </lineage>
</organism>
<keyword evidence="7 11" id="KW-0798">TonB box</keyword>
<dbReference type="Pfam" id="PF07715">
    <property type="entry name" value="Plug"/>
    <property type="match status" value="1"/>
</dbReference>
<sequence length="853" mass="95696">MDNIVLQRKTTISPMSKISLGIFLALTAQGYSESAKSETIKAEATQAAAAEASSGKSEMVLDKLKVEEVSNAHEGDWVYDEARSVSEISREQMDNRPARHAADILEQTPGVYSSLSQQDPGLSVNIRGMQDYGRVNMNIDGMRQNFMKSSHGQRNGVMYIDPEILNNVTIEKGVSSGIGGAGVIGGIATFNTINASDFIEPGKEIGGKVRATTGDNGTQFIGSAMLALGNEYGDLLISASERNLKDYWPGNKGEIGELHMGGKKERKLSNDIKSNKVDFTHYKMYSRLAKIGWNLSADQRLVFSYLQTQVESPNAGMLTQIDLSQSLTSGPAFKYGWLSGSVSDVMNKNIGLDYSLKPEHIGWLDATAKVYYVDTDDKTDTHNADAIFRKAYWTQTRLTTQGLQLQNTSLFTPADQHQLRIKYGLEWFSDRSRGNTTNDYQRERNRTGQVLVNRITPPGKRAITSTFAQINYDYDDWFRLEGGLRYDQFRLQGNTWMYTRGFRHHYTLEKPCDPKRDEQSERPLTRCSSSVATIMSWDVDRREQQLSPTAAIGIKPGAPWLEFFGTYGKSWRPPAMTEMLATGSAHGHGRILPNPLLVSEHSKAWELGVNIQQTGLFINEDRFAAKVAYFNTRVRNYSSMELSKMKPKFGGGDFSHATYINNLLKTQFRGLEYQLSYDAGFFYTNLNYTRMIGKNSVCSKTAWLGGVEKLQKTKQKHRYFVDDNRANNIIECYKASGLFGSSAYLPGDRGSLTLGGRIFDQKLDLGTIIRYNKGHQDKSVLGSHGYPNVAFVADWPKYTIFDLYASYQVTNNLVLRTSIENITNRAYLISYGDTLSFAPNRGRTIQGGFEYRF</sequence>
<keyword evidence="8 10" id="KW-0472">Membrane</keyword>
<feature type="domain" description="TonB-dependent receptor-like beta-barrel" evidence="12">
    <location>
        <begin position="315"/>
        <end position="822"/>
    </location>
</feature>
<proteinExistence type="inferred from homology"/>
<dbReference type="GO" id="GO:0015232">
    <property type="term" value="F:heme transmembrane transporter activity"/>
    <property type="evidence" value="ECO:0007669"/>
    <property type="project" value="InterPro"/>
</dbReference>
<dbReference type="InterPro" id="IPR036942">
    <property type="entry name" value="Beta-barrel_TonB_sf"/>
</dbReference>
<dbReference type="RefSeq" id="WP_005278239.1">
    <property type="nucleotide sequence ID" value="NZ_CABHPW010000140.1"/>
</dbReference>
<reference evidence="14 15" key="1">
    <citation type="submission" date="2017-10" db="EMBL/GenBank/DDBJ databases">
        <authorList>
            <person name="Banno H."/>
            <person name="Chua N.-H."/>
        </authorList>
    </citation>
    <scope>NUCLEOTIDE SEQUENCE [LARGE SCALE GENOMIC DNA]</scope>
    <source>
        <strain evidence="14 15">SCPM-O-B-7607</strain>
    </source>
</reference>
<comment type="similarity">
    <text evidence="2 10 11">Belongs to the TonB-dependent receptor family.</text>
</comment>
<evidence type="ECO:0000256" key="10">
    <source>
        <dbReference type="PROSITE-ProRule" id="PRU01360"/>
    </source>
</evidence>
<dbReference type="GO" id="GO:0015344">
    <property type="term" value="F:siderophore uptake transmembrane transporter activity"/>
    <property type="evidence" value="ECO:0007669"/>
    <property type="project" value="TreeGrafter"/>
</dbReference>
<protein>
    <submittedName>
        <fullName evidence="14">TonB-dependent receptor</fullName>
    </submittedName>
</protein>
<keyword evidence="4 10" id="KW-1134">Transmembrane beta strand</keyword>
<gene>
    <name evidence="14" type="ORF">CS533_17395</name>
</gene>
<evidence type="ECO:0000256" key="7">
    <source>
        <dbReference type="ARBA" id="ARBA00023077"/>
    </source>
</evidence>
<evidence type="ECO:0000259" key="12">
    <source>
        <dbReference type="Pfam" id="PF00593"/>
    </source>
</evidence>
<dbReference type="GO" id="GO:0009279">
    <property type="term" value="C:cell outer membrane"/>
    <property type="evidence" value="ECO:0007669"/>
    <property type="project" value="UniProtKB-SubCell"/>
</dbReference>